<dbReference type="PANTHER" id="PTHR11552:SF158">
    <property type="entry name" value="GH23626P-RELATED"/>
    <property type="match status" value="1"/>
</dbReference>
<reference evidence="4 5" key="1">
    <citation type="journal article" date="2013" name="Genome Biol.">
        <title>Draft genome of the mountain pine beetle, Dendroctonus ponderosae Hopkins, a major forest pest.</title>
        <authorList>
            <person name="Keeling C.I."/>
            <person name="Yuen M.M."/>
            <person name="Liao N.Y."/>
            <person name="Docking T.R."/>
            <person name="Chan S.K."/>
            <person name="Taylor G.A."/>
            <person name="Palmquist D.L."/>
            <person name="Jackman S.D."/>
            <person name="Nguyen A."/>
            <person name="Li M."/>
            <person name="Henderson H."/>
            <person name="Janes J.K."/>
            <person name="Zhao Y."/>
            <person name="Pandoh P."/>
            <person name="Moore R."/>
            <person name="Sperling F.A."/>
            <person name="Huber D.P."/>
            <person name="Birol I."/>
            <person name="Jones S.J."/>
            <person name="Bohlmann J."/>
        </authorList>
    </citation>
    <scope>NUCLEOTIDE SEQUENCE</scope>
</reference>
<dbReference type="AlphaFoldDB" id="U4UZY1"/>
<dbReference type="PANTHER" id="PTHR11552">
    <property type="entry name" value="GLUCOSE-METHANOL-CHOLINE GMC OXIDOREDUCTASE"/>
    <property type="match status" value="1"/>
</dbReference>
<dbReference type="Gene3D" id="3.50.50.60">
    <property type="entry name" value="FAD/NAD(P)-binding domain"/>
    <property type="match status" value="1"/>
</dbReference>
<feature type="domain" description="Glucose-methanol-choline oxidoreductase N-terminal" evidence="3">
    <location>
        <begin position="324"/>
        <end position="338"/>
    </location>
</feature>
<comment type="similarity">
    <text evidence="1">Belongs to the GMC oxidoreductase family.</text>
</comment>
<evidence type="ECO:0000256" key="1">
    <source>
        <dbReference type="ARBA" id="ARBA00010790"/>
    </source>
</evidence>
<gene>
    <name evidence="4" type="ORF">D910_00736</name>
</gene>
<dbReference type="InterPro" id="IPR000172">
    <property type="entry name" value="GMC_OxRdtase_N"/>
</dbReference>
<dbReference type="OrthoDB" id="269227at2759"/>
<dbReference type="Proteomes" id="UP000030742">
    <property type="component" value="Unassembled WGS sequence"/>
</dbReference>
<evidence type="ECO:0000313" key="5">
    <source>
        <dbReference type="Proteomes" id="UP000030742"/>
    </source>
</evidence>
<accession>U4UZY1</accession>
<dbReference type="EMBL" id="KI209096">
    <property type="protein sequence ID" value="ERL95981.1"/>
    <property type="molecule type" value="Genomic_DNA"/>
</dbReference>
<dbReference type="PROSITE" id="PS00624">
    <property type="entry name" value="GMC_OXRED_2"/>
    <property type="match status" value="1"/>
</dbReference>
<proteinExistence type="inferred from homology"/>
<dbReference type="GO" id="GO:0050660">
    <property type="term" value="F:flavin adenine dinucleotide binding"/>
    <property type="evidence" value="ECO:0007669"/>
    <property type="project" value="InterPro"/>
</dbReference>
<dbReference type="InterPro" id="IPR036188">
    <property type="entry name" value="FAD/NAD-bd_sf"/>
</dbReference>
<sequence>MKQYKFYATALLCFALSADILTRALSDEEFDEFVSEIEDFINVSSSNVWATNNDDYFSSEDASSVDYGTFDFIIAGGGTGGGILANRLSEQESFTVLLVEAGKARAAIVDVLGLNGYLVASEWNWAYNTTKQTTGCLGSVDQRCALTSGKGLGGSSSINEGFNARGNHKDFDQWADLGDIGWSFEDCLPYFKKSENTKFSVSASDKPYHGFDGMQSLSIAEDTPILTDALLSAFEELGNAYVDYNGETQYGVGRPQYYLDKNTRATTAHSYIFPALNRTNLNVTVESLVTKVILSNKTATGIEFWKNGTKYTATAGKEVIVSAGAINSPQLLMLSGIGPEDELNKHGIEIIADLPVGENYQDHPLFPGVYYRYI</sequence>
<dbReference type="GO" id="GO:0016614">
    <property type="term" value="F:oxidoreductase activity, acting on CH-OH group of donors"/>
    <property type="evidence" value="ECO:0007669"/>
    <property type="project" value="InterPro"/>
</dbReference>
<organism evidence="4 5">
    <name type="scientific">Dendroctonus ponderosae</name>
    <name type="common">Mountain pine beetle</name>
    <dbReference type="NCBI Taxonomy" id="77166"/>
    <lineage>
        <taxon>Eukaryota</taxon>
        <taxon>Metazoa</taxon>
        <taxon>Ecdysozoa</taxon>
        <taxon>Arthropoda</taxon>
        <taxon>Hexapoda</taxon>
        <taxon>Insecta</taxon>
        <taxon>Pterygota</taxon>
        <taxon>Neoptera</taxon>
        <taxon>Endopterygota</taxon>
        <taxon>Coleoptera</taxon>
        <taxon>Polyphaga</taxon>
        <taxon>Cucujiformia</taxon>
        <taxon>Curculionidae</taxon>
        <taxon>Scolytinae</taxon>
        <taxon>Dendroctonus</taxon>
    </lineage>
</organism>
<evidence type="ECO:0000259" key="3">
    <source>
        <dbReference type="PROSITE" id="PS00624"/>
    </source>
</evidence>
<feature type="chain" id="PRO_5004656954" description="Glucose-methanol-choline oxidoreductase N-terminal domain-containing protein" evidence="2">
    <location>
        <begin position="27"/>
        <end position="374"/>
    </location>
</feature>
<dbReference type="Pfam" id="PF00732">
    <property type="entry name" value="GMC_oxred_N"/>
    <property type="match status" value="1"/>
</dbReference>
<protein>
    <recommendedName>
        <fullName evidence="3">Glucose-methanol-choline oxidoreductase N-terminal domain-containing protein</fullName>
    </recommendedName>
</protein>
<dbReference type="InterPro" id="IPR012132">
    <property type="entry name" value="GMC_OxRdtase"/>
</dbReference>
<feature type="signal peptide" evidence="2">
    <location>
        <begin position="1"/>
        <end position="26"/>
    </location>
</feature>
<dbReference type="STRING" id="77166.U4UZY1"/>
<keyword evidence="2" id="KW-0732">Signal</keyword>
<evidence type="ECO:0000313" key="4">
    <source>
        <dbReference type="EMBL" id="ERL95981.1"/>
    </source>
</evidence>
<name>U4UZY1_DENPD</name>
<evidence type="ECO:0000256" key="2">
    <source>
        <dbReference type="SAM" id="SignalP"/>
    </source>
</evidence>
<dbReference type="SUPFAM" id="SSF51905">
    <property type="entry name" value="FAD/NAD(P)-binding domain"/>
    <property type="match status" value="1"/>
</dbReference>